<organism evidence="2 3">
    <name type="scientific">Amazonocrinis nigriterrae CENA67</name>
    <dbReference type="NCBI Taxonomy" id="2794033"/>
    <lineage>
        <taxon>Bacteria</taxon>
        <taxon>Bacillati</taxon>
        <taxon>Cyanobacteriota</taxon>
        <taxon>Cyanophyceae</taxon>
        <taxon>Nostocales</taxon>
        <taxon>Nostocaceae</taxon>
        <taxon>Amazonocrinis</taxon>
        <taxon>Amazonocrinis nigriterrae</taxon>
    </lineage>
</organism>
<name>A0A8J7HSD8_9NOST</name>
<dbReference type="Pfam" id="PF09346">
    <property type="entry name" value="SMI1_KNR4"/>
    <property type="match status" value="1"/>
</dbReference>
<dbReference type="Proteomes" id="UP000632766">
    <property type="component" value="Unassembled WGS sequence"/>
</dbReference>
<dbReference type="AlphaFoldDB" id="A0A8J7HSD8"/>
<evidence type="ECO:0000313" key="3">
    <source>
        <dbReference type="Proteomes" id="UP000632766"/>
    </source>
</evidence>
<protein>
    <submittedName>
        <fullName evidence="2">SMI1/KNR4 family protein</fullName>
    </submittedName>
</protein>
<dbReference type="InterPro" id="IPR037883">
    <property type="entry name" value="Knr4/Smi1-like_sf"/>
</dbReference>
<dbReference type="InterPro" id="IPR018958">
    <property type="entry name" value="Knr4/Smi1-like_dom"/>
</dbReference>
<evidence type="ECO:0000259" key="1">
    <source>
        <dbReference type="SMART" id="SM00860"/>
    </source>
</evidence>
<comment type="caution">
    <text evidence="2">The sequence shown here is derived from an EMBL/GenBank/DDBJ whole genome shotgun (WGS) entry which is preliminary data.</text>
</comment>
<sequence>MYTWLPQKVEQAQQILDKQNIELGFKFNPPASQAEIQRCEAELGFILPHSYKEFLKFSNGANVFCSEQPRFEITLPWLADSGILIHSTSTIVPFNQDQDQVYVEKDSEKKYIAFCYLGYIATGDFCSFDITTYANSEYKVLDCQHDCSFEEWQAEHIIANSFEDWLIKIFDEVIQNNGRPEYWIPSPLYGDMP</sequence>
<evidence type="ECO:0000313" key="2">
    <source>
        <dbReference type="EMBL" id="MBH8564592.1"/>
    </source>
</evidence>
<dbReference type="SUPFAM" id="SSF160631">
    <property type="entry name" value="SMI1/KNR4-like"/>
    <property type="match status" value="1"/>
</dbReference>
<feature type="domain" description="Knr4/Smi1-like" evidence="1">
    <location>
        <begin position="30"/>
        <end position="168"/>
    </location>
</feature>
<dbReference type="EMBL" id="JAECZC010000047">
    <property type="protein sequence ID" value="MBH8564592.1"/>
    <property type="molecule type" value="Genomic_DNA"/>
</dbReference>
<gene>
    <name evidence="2" type="ORF">I8748_20800</name>
</gene>
<accession>A0A8J7HSD8</accession>
<dbReference type="Gene3D" id="3.40.1580.10">
    <property type="entry name" value="SMI1/KNR4-like"/>
    <property type="match status" value="1"/>
</dbReference>
<dbReference type="SMART" id="SM00860">
    <property type="entry name" value="SMI1_KNR4"/>
    <property type="match status" value="1"/>
</dbReference>
<dbReference type="RefSeq" id="WP_198126425.1">
    <property type="nucleotide sequence ID" value="NZ_JAECZC010000047.1"/>
</dbReference>
<reference evidence="2 3" key="1">
    <citation type="journal article" date="2021" name="Int. J. Syst. Evol. Microbiol.">
        <title>Amazonocrinis nigriterrae gen. nov., sp. nov., Atlanticothrix silvestris gen. nov., sp. nov. and Dendronalium phyllosphericum gen. nov., sp. nov., nostocacean cyanobacteria from Brazilian environments.</title>
        <authorList>
            <person name="Alvarenga D.O."/>
            <person name="Andreote A.P.D."/>
            <person name="Branco L.H.Z."/>
            <person name="Delbaje E."/>
            <person name="Cruz R.B."/>
            <person name="Varani A.M."/>
            <person name="Fiore M.F."/>
        </authorList>
    </citation>
    <scope>NUCLEOTIDE SEQUENCE [LARGE SCALE GENOMIC DNA]</scope>
    <source>
        <strain evidence="2 3">CENA67</strain>
    </source>
</reference>
<keyword evidence="3" id="KW-1185">Reference proteome</keyword>
<proteinExistence type="predicted"/>